<keyword evidence="1" id="KW-0812">Transmembrane</keyword>
<evidence type="ECO:0000313" key="2">
    <source>
        <dbReference type="EMBL" id="XBM00816.1"/>
    </source>
</evidence>
<keyword evidence="1" id="KW-1133">Transmembrane helix</keyword>
<protein>
    <submittedName>
        <fullName evidence="2">DUF4231 domain-containing protein</fullName>
    </submittedName>
</protein>
<feature type="transmembrane region" description="Helical" evidence="1">
    <location>
        <begin position="76"/>
        <end position="96"/>
    </location>
</feature>
<sequence>MMDRDITLNIQQQHPDMRVRFLLSKILKHQSYSERKSRRLKRTTYVLKFSMLALAAASTVVLGLDAAILLPYAKNIALVLGAIMTLLGGIASFLNIEEYWMRNNAIHLRLKGLRDRLVYLSADLQRIEEDALQSLINDYQAITESNINYWHEAIAERNVA</sequence>
<evidence type="ECO:0000256" key="1">
    <source>
        <dbReference type="SAM" id="Phobius"/>
    </source>
</evidence>
<dbReference type="AlphaFoldDB" id="A0AAU7F9G9"/>
<feature type="transmembrane region" description="Helical" evidence="1">
    <location>
        <begin position="45"/>
        <end position="70"/>
    </location>
</feature>
<gene>
    <name evidence="2" type="ORF">ABHF33_00590</name>
</gene>
<organism evidence="2">
    <name type="scientific">Chitinibacter mangrovi</name>
    <dbReference type="NCBI Taxonomy" id="3153927"/>
    <lineage>
        <taxon>Bacteria</taxon>
        <taxon>Pseudomonadati</taxon>
        <taxon>Pseudomonadota</taxon>
        <taxon>Betaproteobacteria</taxon>
        <taxon>Neisseriales</taxon>
        <taxon>Chitinibacteraceae</taxon>
        <taxon>Chitinibacter</taxon>
    </lineage>
</organism>
<dbReference type="EMBL" id="CP157355">
    <property type="protein sequence ID" value="XBM00816.1"/>
    <property type="molecule type" value="Genomic_DNA"/>
</dbReference>
<dbReference type="KEGG" id="cmav:ABHF33_00590"/>
<dbReference type="NCBIfam" id="NF033634">
    <property type="entry name" value="SLATT_1"/>
    <property type="match status" value="1"/>
</dbReference>
<dbReference type="Pfam" id="PF14015">
    <property type="entry name" value="DUF4231"/>
    <property type="match status" value="1"/>
</dbReference>
<dbReference type="RefSeq" id="WP_348945145.1">
    <property type="nucleotide sequence ID" value="NZ_CP157355.1"/>
</dbReference>
<name>A0AAU7F9G9_9NEIS</name>
<reference evidence="2" key="1">
    <citation type="submission" date="2024-05" db="EMBL/GenBank/DDBJ databases">
        <authorList>
            <person name="Yang L."/>
            <person name="Pan L."/>
        </authorList>
    </citation>
    <scope>NUCLEOTIDE SEQUENCE</scope>
    <source>
        <strain evidence="2">FCG-7</strain>
    </source>
</reference>
<dbReference type="InterPro" id="IPR025325">
    <property type="entry name" value="DUF4231"/>
</dbReference>
<proteinExistence type="predicted"/>
<keyword evidence="1" id="KW-0472">Membrane</keyword>
<accession>A0AAU7F9G9</accession>